<dbReference type="EMBL" id="KN824283">
    <property type="protein sequence ID" value="KIM30745.1"/>
    <property type="molecule type" value="Genomic_DNA"/>
</dbReference>
<gene>
    <name evidence="1" type="ORF">M408DRAFT_269688</name>
</gene>
<protein>
    <recommendedName>
        <fullName evidence="3">F-box domain-containing protein</fullName>
    </recommendedName>
</protein>
<dbReference type="Proteomes" id="UP000054097">
    <property type="component" value="Unassembled WGS sequence"/>
</dbReference>
<evidence type="ECO:0008006" key="3">
    <source>
        <dbReference type="Google" id="ProtNLM"/>
    </source>
</evidence>
<reference evidence="2" key="2">
    <citation type="submission" date="2015-01" db="EMBL/GenBank/DDBJ databases">
        <title>Evolutionary Origins and Diversification of the Mycorrhizal Mutualists.</title>
        <authorList>
            <consortium name="DOE Joint Genome Institute"/>
            <consortium name="Mycorrhizal Genomics Consortium"/>
            <person name="Kohler A."/>
            <person name="Kuo A."/>
            <person name="Nagy L.G."/>
            <person name="Floudas D."/>
            <person name="Copeland A."/>
            <person name="Barry K.W."/>
            <person name="Cichocki N."/>
            <person name="Veneault-Fourrey C."/>
            <person name="LaButti K."/>
            <person name="Lindquist E.A."/>
            <person name="Lipzen A."/>
            <person name="Lundell T."/>
            <person name="Morin E."/>
            <person name="Murat C."/>
            <person name="Riley R."/>
            <person name="Ohm R."/>
            <person name="Sun H."/>
            <person name="Tunlid A."/>
            <person name="Henrissat B."/>
            <person name="Grigoriev I.V."/>
            <person name="Hibbett D.S."/>
            <person name="Martin F."/>
        </authorList>
    </citation>
    <scope>NUCLEOTIDE SEQUENCE [LARGE SCALE GENOMIC DNA]</scope>
    <source>
        <strain evidence="2">MAFF 305830</strain>
    </source>
</reference>
<evidence type="ECO:0000313" key="2">
    <source>
        <dbReference type="Proteomes" id="UP000054097"/>
    </source>
</evidence>
<sequence length="418" mass="47033">MSVREIFRECGLQDYIKLLHTDLARPELSSRHKAAADWGPSTAFPGRLLQDWLLSRAPAHSTQYDDLSKRLPIEVIECIFAYLERGELYHLTYMNCSLSIMALARLYHDPCLDANIDLLRAVGCLNTLSNKPRLSAQVYTFEFVWTPKGTDETASFVHTLDQVLTSISPHAHSIYIKGGLNTPDALFSSLNCPKLRVLRLEGSSGLRPINTPGIIATSMTHLEAHVGFVSVVLGYLPRLSFLVVVANDTTLYPHETEQLYNLQHPMLQKLSVILTWSPHVDPIWVRRLSENMTGLAKLSQVKHLTFVLSVPIWGLLPNFVFYTFLHKLPQLRAILLDSAGMPPQNMLVITSICPYLTVIVLQMEDKEWIKDHALARWNLFNRTALANALYCSKSLNTIDELRMALASCIEQGVDVGTV</sequence>
<accession>A0A0C3B1M6</accession>
<proteinExistence type="predicted"/>
<evidence type="ECO:0000313" key="1">
    <source>
        <dbReference type="EMBL" id="KIM30745.1"/>
    </source>
</evidence>
<dbReference type="HOGENOM" id="CLU_657493_0_0_1"/>
<organism evidence="1 2">
    <name type="scientific">Serendipita vermifera MAFF 305830</name>
    <dbReference type="NCBI Taxonomy" id="933852"/>
    <lineage>
        <taxon>Eukaryota</taxon>
        <taxon>Fungi</taxon>
        <taxon>Dikarya</taxon>
        <taxon>Basidiomycota</taxon>
        <taxon>Agaricomycotina</taxon>
        <taxon>Agaricomycetes</taxon>
        <taxon>Sebacinales</taxon>
        <taxon>Serendipitaceae</taxon>
        <taxon>Serendipita</taxon>
    </lineage>
</organism>
<reference evidence="1 2" key="1">
    <citation type="submission" date="2014-04" db="EMBL/GenBank/DDBJ databases">
        <authorList>
            <consortium name="DOE Joint Genome Institute"/>
            <person name="Kuo A."/>
            <person name="Zuccaro A."/>
            <person name="Kohler A."/>
            <person name="Nagy L.G."/>
            <person name="Floudas D."/>
            <person name="Copeland A."/>
            <person name="Barry K.W."/>
            <person name="Cichocki N."/>
            <person name="Veneault-Fourrey C."/>
            <person name="LaButti K."/>
            <person name="Lindquist E.A."/>
            <person name="Lipzen A."/>
            <person name="Lundell T."/>
            <person name="Morin E."/>
            <person name="Murat C."/>
            <person name="Sun H."/>
            <person name="Tunlid A."/>
            <person name="Henrissat B."/>
            <person name="Grigoriev I.V."/>
            <person name="Hibbett D.S."/>
            <person name="Martin F."/>
            <person name="Nordberg H.P."/>
            <person name="Cantor M.N."/>
            <person name="Hua S.X."/>
        </authorList>
    </citation>
    <scope>NUCLEOTIDE SEQUENCE [LARGE SCALE GENOMIC DNA]</scope>
    <source>
        <strain evidence="1 2">MAFF 305830</strain>
    </source>
</reference>
<name>A0A0C3B1M6_SERVB</name>
<keyword evidence="2" id="KW-1185">Reference proteome</keyword>
<dbReference type="AlphaFoldDB" id="A0A0C3B1M6"/>